<dbReference type="EMBL" id="JAHMHQ010000010">
    <property type="protein sequence ID" value="KAK1636460.1"/>
    <property type="molecule type" value="Genomic_DNA"/>
</dbReference>
<name>A0AAJ0EGZ1_9PEZI</name>
<dbReference type="GeneID" id="85472775"/>
<evidence type="ECO:0000313" key="2">
    <source>
        <dbReference type="Proteomes" id="UP001243989"/>
    </source>
</evidence>
<reference evidence="1" key="1">
    <citation type="submission" date="2021-06" db="EMBL/GenBank/DDBJ databases">
        <title>Comparative genomics, transcriptomics and evolutionary studies reveal genomic signatures of adaptation to plant cell wall in hemibiotrophic fungi.</title>
        <authorList>
            <consortium name="DOE Joint Genome Institute"/>
            <person name="Baroncelli R."/>
            <person name="Diaz J.F."/>
            <person name="Benocci T."/>
            <person name="Peng M."/>
            <person name="Battaglia E."/>
            <person name="Haridas S."/>
            <person name="Andreopoulos W."/>
            <person name="Labutti K."/>
            <person name="Pangilinan J."/>
            <person name="Floch G.L."/>
            <person name="Makela M.R."/>
            <person name="Henrissat B."/>
            <person name="Grigoriev I.V."/>
            <person name="Crouch J.A."/>
            <person name="De Vries R.P."/>
            <person name="Sukno S.A."/>
            <person name="Thon M.R."/>
        </authorList>
    </citation>
    <scope>NUCLEOTIDE SEQUENCE</scope>
    <source>
        <strain evidence="1">CBS 102054</strain>
    </source>
</reference>
<organism evidence="1 2">
    <name type="scientific">Colletotrichum phormii</name>
    <dbReference type="NCBI Taxonomy" id="359342"/>
    <lineage>
        <taxon>Eukaryota</taxon>
        <taxon>Fungi</taxon>
        <taxon>Dikarya</taxon>
        <taxon>Ascomycota</taxon>
        <taxon>Pezizomycotina</taxon>
        <taxon>Sordariomycetes</taxon>
        <taxon>Hypocreomycetidae</taxon>
        <taxon>Glomerellales</taxon>
        <taxon>Glomerellaceae</taxon>
        <taxon>Colletotrichum</taxon>
        <taxon>Colletotrichum acutatum species complex</taxon>
    </lineage>
</organism>
<accession>A0AAJ0EGZ1</accession>
<comment type="caution">
    <text evidence="1">The sequence shown here is derived from an EMBL/GenBank/DDBJ whole genome shotgun (WGS) entry which is preliminary data.</text>
</comment>
<keyword evidence="2" id="KW-1185">Reference proteome</keyword>
<sequence length="83" mass="9764">MGKTIITKYMTRRPKPAKPQLQLNKMKKLETKKTLWAEETSRQLKEAKRLAESLQLERPRVSEFDLKTMSFVGDLRSEVTQLE</sequence>
<dbReference type="AlphaFoldDB" id="A0AAJ0EGZ1"/>
<proteinExistence type="predicted"/>
<evidence type="ECO:0000313" key="1">
    <source>
        <dbReference type="EMBL" id="KAK1636460.1"/>
    </source>
</evidence>
<dbReference type="Proteomes" id="UP001243989">
    <property type="component" value="Unassembled WGS sequence"/>
</dbReference>
<gene>
    <name evidence="1" type="ORF">BDP81DRAFT_394152</name>
</gene>
<protein>
    <submittedName>
        <fullName evidence="1">Uncharacterized protein</fullName>
    </submittedName>
</protein>
<dbReference type="RefSeq" id="XP_060445067.1">
    <property type="nucleotide sequence ID" value="XM_060587913.1"/>
</dbReference>